<gene>
    <name evidence="1" type="primary">metH</name>
    <name evidence="1" type="ORF">rsdtw13_21200</name>
</gene>
<sequence>MAISKKDFKDRIFLFDGAMGTMLQKAGLKGGHIPEELNIDNKETVIDIHKKYIQSGCDIITTNTFGANKLKIEKSKYSLEEIVKAAIENAKEARNENQSANIALDIGPIGELLEPMGTLSFDEAYEIFKEVVLLGEKYGVDLYIIETMTDLNEARAAVLAVKENSEKPVICTMTFEKSGRTFTGVSPEAMCLTLNGLNVDALGVNCSLGPKELEPVVDIILKSSTSPVIVQPNAGLPISVNGETIFNVKKEEFGQSMLSFVKKGVSIVGGCCGTTEEYIAYLKDLIKNEAVSQREITYSPKICSASKVVNIDGVKVIGERINPTGKKLFKEALRNNDIDYIIKEAISQIELEADILDVNVGLPEIDEVTYMVKVVKEIQSVTDTPLQIDSNDPKVIEAALRVYNGKAIVNSVNGEEKSLSTILPIVKKYGAAVVGLTLDENGIPNTAEERVAIAKRIVKRAEVLGINRNDVFIDTLTLTVSAQQEQALETIKAVRYIRDELGLKTVLGVSNISFGLPNRELLNRTFLTMCLNNGLTLPIINPKSQEIMDTIKAFKVLSMEDLEEKNYIKHFSTNKEEPKIAKSGEALSLKDIIIKGMKEDAKKATKLLLETKKELDIVNEDLIPALDIVGANYEKGYIFLPQLIGSAETVKNSFQVLKESLNSTGGQSISKGKIVLATVKGDIHDIGKNIVKVILENYGYEIIDLGRDVPIENVVEAARVHKVKLVGLSALMTTTVKSMEETIKSLRDNNIDCKVFVGGAVLNEDYAKMIKADYYAKDAKEAVEIAKIVYTE</sequence>
<protein>
    <submittedName>
        <fullName evidence="1">5-methyltetrahydrofolate--homocysteine methyltransferase</fullName>
    </submittedName>
</protein>
<keyword evidence="1" id="KW-0808">Transferase</keyword>
<reference evidence="1" key="1">
    <citation type="journal article" date="2025" name="Int. J. Syst. Evol. Microbiol.">
        <title>Inconstantimicrobium mannanitabidum sp. nov., a novel member of the family Clostridiaceae isolated from anoxic soil under the treatment of reductive soil disinfestation.</title>
        <authorList>
            <person name="Ueki A."/>
            <person name="Tonouchi A."/>
            <person name="Honma S."/>
            <person name="Kaku N."/>
            <person name="Ueki K."/>
        </authorList>
    </citation>
    <scope>NUCLEOTIDE SEQUENCE</scope>
    <source>
        <strain evidence="1">TW13</strain>
    </source>
</reference>
<keyword evidence="2" id="KW-1185">Reference proteome</keyword>
<name>A0ACB5RC78_9CLOT</name>
<evidence type="ECO:0000313" key="1">
    <source>
        <dbReference type="EMBL" id="GKX66862.1"/>
    </source>
</evidence>
<dbReference type="Proteomes" id="UP001058074">
    <property type="component" value="Unassembled WGS sequence"/>
</dbReference>
<dbReference type="EMBL" id="BROD01000001">
    <property type="protein sequence ID" value="GKX66862.1"/>
    <property type="molecule type" value="Genomic_DNA"/>
</dbReference>
<accession>A0ACB5RC78</accession>
<keyword evidence="1" id="KW-0489">Methyltransferase</keyword>
<comment type="caution">
    <text evidence="1">The sequence shown here is derived from an EMBL/GenBank/DDBJ whole genome shotgun (WGS) entry which is preliminary data.</text>
</comment>
<proteinExistence type="predicted"/>
<organism evidence="1 2">
    <name type="scientific">Inconstantimicrobium mannanitabidum</name>
    <dbReference type="NCBI Taxonomy" id="1604901"/>
    <lineage>
        <taxon>Bacteria</taxon>
        <taxon>Bacillati</taxon>
        <taxon>Bacillota</taxon>
        <taxon>Clostridia</taxon>
        <taxon>Eubacteriales</taxon>
        <taxon>Clostridiaceae</taxon>
        <taxon>Inconstantimicrobium</taxon>
    </lineage>
</organism>
<evidence type="ECO:0000313" key="2">
    <source>
        <dbReference type="Proteomes" id="UP001058074"/>
    </source>
</evidence>